<feature type="compositionally biased region" description="Low complexity" evidence="1">
    <location>
        <begin position="76"/>
        <end position="92"/>
    </location>
</feature>
<evidence type="ECO:0000313" key="3">
    <source>
        <dbReference type="Proteomes" id="UP000008144"/>
    </source>
</evidence>
<reference evidence="2" key="4">
    <citation type="submission" date="2025-09" db="UniProtKB">
        <authorList>
            <consortium name="Ensembl"/>
        </authorList>
    </citation>
    <scope>IDENTIFICATION</scope>
</reference>
<feature type="compositionally biased region" description="Basic and acidic residues" evidence="1">
    <location>
        <begin position="113"/>
        <end position="136"/>
    </location>
</feature>
<dbReference type="EMBL" id="EAAA01002491">
    <property type="status" value="NOT_ANNOTATED_CDS"/>
    <property type="molecule type" value="Genomic_DNA"/>
</dbReference>
<sequence length="191" mass="21557">MESVERMTDTEVDKSVSENGDVSMETDTESVAKEKENVSGNDTDESAIWPLEEQEKLNKFTTQSQSPESFNVINRSESVSSDSPSSSWSIRSPLPLKPPNSCSSHSFLRRRRSLENRIRKTSGDAPKDGRTSDHLSRPSSFWKKLPQTETTIMEQIERENNLLKRCNSAPLLNDFEMAELSSVYQQHATLG</sequence>
<accession>F6PNU2</accession>
<evidence type="ECO:0000313" key="2">
    <source>
        <dbReference type="Ensembl" id="ENSCINP00000016715.3"/>
    </source>
</evidence>
<dbReference type="AlphaFoldDB" id="F6PNU2"/>
<evidence type="ECO:0000256" key="1">
    <source>
        <dbReference type="SAM" id="MobiDB-lite"/>
    </source>
</evidence>
<reference evidence="2" key="3">
    <citation type="submission" date="2025-08" db="UniProtKB">
        <authorList>
            <consortium name="Ensembl"/>
        </authorList>
    </citation>
    <scope>IDENTIFICATION</scope>
</reference>
<dbReference type="InParanoid" id="F6PNU2"/>
<feature type="compositionally biased region" description="Basic and acidic residues" evidence="1">
    <location>
        <begin position="1"/>
        <end position="16"/>
    </location>
</feature>
<proteinExistence type="predicted"/>
<reference evidence="3" key="1">
    <citation type="journal article" date="2002" name="Science">
        <title>The draft genome of Ciona intestinalis: insights into chordate and vertebrate origins.</title>
        <authorList>
            <person name="Dehal P."/>
            <person name="Satou Y."/>
            <person name="Campbell R.K."/>
            <person name="Chapman J."/>
            <person name="Degnan B."/>
            <person name="De Tomaso A."/>
            <person name="Davidson B."/>
            <person name="Di Gregorio A."/>
            <person name="Gelpke M."/>
            <person name="Goodstein D.M."/>
            <person name="Harafuji N."/>
            <person name="Hastings K.E."/>
            <person name="Ho I."/>
            <person name="Hotta K."/>
            <person name="Huang W."/>
            <person name="Kawashima T."/>
            <person name="Lemaire P."/>
            <person name="Martinez D."/>
            <person name="Meinertzhagen I.A."/>
            <person name="Necula S."/>
            <person name="Nonaka M."/>
            <person name="Putnam N."/>
            <person name="Rash S."/>
            <person name="Saiga H."/>
            <person name="Satake M."/>
            <person name="Terry A."/>
            <person name="Yamada L."/>
            <person name="Wang H.G."/>
            <person name="Awazu S."/>
            <person name="Azumi K."/>
            <person name="Boore J."/>
            <person name="Branno M."/>
            <person name="Chin-Bow S."/>
            <person name="DeSantis R."/>
            <person name="Doyle S."/>
            <person name="Francino P."/>
            <person name="Keys D.N."/>
            <person name="Haga S."/>
            <person name="Hayashi H."/>
            <person name="Hino K."/>
            <person name="Imai K.S."/>
            <person name="Inaba K."/>
            <person name="Kano S."/>
            <person name="Kobayashi K."/>
            <person name="Kobayashi M."/>
            <person name="Lee B.I."/>
            <person name="Makabe K.W."/>
            <person name="Manohar C."/>
            <person name="Matassi G."/>
            <person name="Medina M."/>
            <person name="Mochizuki Y."/>
            <person name="Mount S."/>
            <person name="Morishita T."/>
            <person name="Miura S."/>
            <person name="Nakayama A."/>
            <person name="Nishizaka S."/>
            <person name="Nomoto H."/>
            <person name="Ohta F."/>
            <person name="Oishi K."/>
            <person name="Rigoutsos I."/>
            <person name="Sano M."/>
            <person name="Sasaki A."/>
            <person name="Sasakura Y."/>
            <person name="Shoguchi E."/>
            <person name="Shin-i T."/>
            <person name="Spagnuolo A."/>
            <person name="Stainier D."/>
            <person name="Suzuki M.M."/>
            <person name="Tassy O."/>
            <person name="Takatori N."/>
            <person name="Tokuoka M."/>
            <person name="Yagi K."/>
            <person name="Yoshizaki F."/>
            <person name="Wada S."/>
            <person name="Zhang C."/>
            <person name="Hyatt P.D."/>
            <person name="Larimer F."/>
            <person name="Detter C."/>
            <person name="Doggett N."/>
            <person name="Glavina T."/>
            <person name="Hawkins T."/>
            <person name="Richardson P."/>
            <person name="Lucas S."/>
            <person name="Kohara Y."/>
            <person name="Levine M."/>
            <person name="Satoh N."/>
            <person name="Rokhsar D.S."/>
        </authorList>
    </citation>
    <scope>NUCLEOTIDE SEQUENCE [LARGE SCALE GENOMIC DNA]</scope>
</reference>
<dbReference type="HOGENOM" id="CLU_1424442_0_0_1"/>
<dbReference type="Ensembl" id="ENSCINT00000016715.3">
    <property type="protein sequence ID" value="ENSCINP00000016715.3"/>
    <property type="gene ID" value="ENSCING00000008180.3"/>
</dbReference>
<feature type="region of interest" description="Disordered" evidence="1">
    <location>
        <begin position="1"/>
        <end position="144"/>
    </location>
</feature>
<reference evidence="2" key="2">
    <citation type="journal article" date="2008" name="Genome Biol.">
        <title>Improved genome assembly and evidence-based global gene model set for the chordate Ciona intestinalis: new insight into intron and operon populations.</title>
        <authorList>
            <person name="Satou Y."/>
            <person name="Mineta K."/>
            <person name="Ogasawara M."/>
            <person name="Sasakura Y."/>
            <person name="Shoguchi E."/>
            <person name="Ueno K."/>
            <person name="Yamada L."/>
            <person name="Matsumoto J."/>
            <person name="Wasserscheid J."/>
            <person name="Dewar K."/>
            <person name="Wiley G.B."/>
            <person name="Macmil S.L."/>
            <person name="Roe B.A."/>
            <person name="Zeller R.W."/>
            <person name="Hastings K.E."/>
            <person name="Lemaire P."/>
            <person name="Lindquist E."/>
            <person name="Endo T."/>
            <person name="Hotta K."/>
            <person name="Inaba K."/>
        </authorList>
    </citation>
    <scope>NUCLEOTIDE SEQUENCE [LARGE SCALE GENOMIC DNA]</scope>
    <source>
        <strain evidence="2">wild type</strain>
    </source>
</reference>
<protein>
    <submittedName>
        <fullName evidence="2">Uncharacterized protein</fullName>
    </submittedName>
</protein>
<keyword evidence="3" id="KW-1185">Reference proteome</keyword>
<name>F6PNU2_CIOIN</name>
<feature type="compositionally biased region" description="Polar residues" evidence="1">
    <location>
        <begin position="59"/>
        <end position="75"/>
    </location>
</feature>
<organism evidence="2 3">
    <name type="scientific">Ciona intestinalis</name>
    <name type="common">Transparent sea squirt</name>
    <name type="synonym">Ascidia intestinalis</name>
    <dbReference type="NCBI Taxonomy" id="7719"/>
    <lineage>
        <taxon>Eukaryota</taxon>
        <taxon>Metazoa</taxon>
        <taxon>Chordata</taxon>
        <taxon>Tunicata</taxon>
        <taxon>Ascidiacea</taxon>
        <taxon>Phlebobranchia</taxon>
        <taxon>Cionidae</taxon>
        <taxon>Ciona</taxon>
    </lineage>
</organism>
<dbReference type="Proteomes" id="UP000008144">
    <property type="component" value="Chromosome 7"/>
</dbReference>